<evidence type="ECO:0000313" key="1">
    <source>
        <dbReference type="EMBL" id="GHE56429.1"/>
    </source>
</evidence>
<keyword evidence="2" id="KW-1185">Reference proteome</keyword>
<gene>
    <name evidence="1" type="ORF">GCM10014715_06770</name>
</gene>
<name>A0A918ZJI4_9ACTN</name>
<dbReference type="GO" id="GO:0016491">
    <property type="term" value="F:oxidoreductase activity"/>
    <property type="evidence" value="ECO:0007669"/>
    <property type="project" value="InterPro"/>
</dbReference>
<organism evidence="1 2">
    <name type="scientific">Streptomyces spiralis</name>
    <dbReference type="NCBI Taxonomy" id="66376"/>
    <lineage>
        <taxon>Bacteria</taxon>
        <taxon>Bacillati</taxon>
        <taxon>Actinomycetota</taxon>
        <taxon>Actinomycetes</taxon>
        <taxon>Kitasatosporales</taxon>
        <taxon>Streptomycetaceae</taxon>
        <taxon>Streptomyces</taxon>
    </lineage>
</organism>
<proteinExistence type="predicted"/>
<dbReference type="SUPFAM" id="SSF55469">
    <property type="entry name" value="FMN-dependent nitroreductase-like"/>
    <property type="match status" value="1"/>
</dbReference>
<evidence type="ECO:0000313" key="2">
    <source>
        <dbReference type="Proteomes" id="UP000641386"/>
    </source>
</evidence>
<dbReference type="Gene3D" id="3.40.109.10">
    <property type="entry name" value="NADH Oxidase"/>
    <property type="match status" value="1"/>
</dbReference>
<dbReference type="EMBL" id="BNBC01000002">
    <property type="protein sequence ID" value="GHE56429.1"/>
    <property type="molecule type" value="Genomic_DNA"/>
</dbReference>
<protein>
    <submittedName>
        <fullName evidence="1">Uncharacterized protein</fullName>
    </submittedName>
</protein>
<reference evidence="1" key="2">
    <citation type="submission" date="2020-09" db="EMBL/GenBank/DDBJ databases">
        <authorList>
            <person name="Sun Q."/>
            <person name="Ohkuma M."/>
        </authorList>
    </citation>
    <scope>NUCLEOTIDE SEQUENCE</scope>
    <source>
        <strain evidence="1">JCM 3302</strain>
    </source>
</reference>
<dbReference type="AlphaFoldDB" id="A0A918ZJI4"/>
<dbReference type="Proteomes" id="UP000641386">
    <property type="component" value="Unassembled WGS sequence"/>
</dbReference>
<reference evidence="1" key="1">
    <citation type="journal article" date="2014" name="Int. J. Syst. Evol. Microbiol.">
        <title>Complete genome sequence of Corynebacterium casei LMG S-19264T (=DSM 44701T), isolated from a smear-ripened cheese.</title>
        <authorList>
            <consortium name="US DOE Joint Genome Institute (JGI-PGF)"/>
            <person name="Walter F."/>
            <person name="Albersmeier A."/>
            <person name="Kalinowski J."/>
            <person name="Ruckert C."/>
        </authorList>
    </citation>
    <scope>NUCLEOTIDE SEQUENCE</scope>
    <source>
        <strain evidence="1">JCM 3302</strain>
    </source>
</reference>
<accession>A0A918ZJI4</accession>
<dbReference type="InterPro" id="IPR000415">
    <property type="entry name" value="Nitroreductase-like"/>
</dbReference>
<comment type="caution">
    <text evidence="1">The sequence shown here is derived from an EMBL/GenBank/DDBJ whole genome shotgun (WGS) entry which is preliminary data.</text>
</comment>
<sequence>MRRPPGFTGPLRGLHLPALRFERHTQVALLWTAHERRADWLRAGQALERALLVATRHGVRTSMLHQAMEWPDLRAAMRGPRRRCSPHVLIRFGYGPDGGRTPRAPPARRGTDLCKSCTDFAQRRPSGSPVLSGTLTLGSEDGIRRSWHLGRNPLARIALVLRT</sequence>
<dbReference type="RefSeq" id="WP_373311048.1">
    <property type="nucleotide sequence ID" value="NZ_BNBC01000002.1"/>
</dbReference>